<dbReference type="InterPro" id="IPR003682">
    <property type="entry name" value="rRNA_ssu_MeTfrase_G"/>
</dbReference>
<dbReference type="InterPro" id="IPR029063">
    <property type="entry name" value="SAM-dependent_MTases_sf"/>
</dbReference>
<dbReference type="Proteomes" id="UP001259572">
    <property type="component" value="Unassembled WGS sequence"/>
</dbReference>
<evidence type="ECO:0000256" key="1">
    <source>
        <dbReference type="ARBA" id="ARBA00022490"/>
    </source>
</evidence>
<protein>
    <recommendedName>
        <fullName evidence="6">Ribosomal RNA small subunit methyltransferase G</fullName>
        <ecNumber evidence="6">2.1.1.170</ecNumber>
    </recommendedName>
    <alternativeName>
        <fullName evidence="6">16S rRNA 7-methylguanosine methyltransferase</fullName>
        <shortName evidence="6">16S rRNA m7G methyltransferase</shortName>
    </alternativeName>
</protein>
<evidence type="ECO:0000256" key="3">
    <source>
        <dbReference type="ARBA" id="ARBA00022603"/>
    </source>
</evidence>
<sequence length="210" mass="23408">MTEEEAKARLDVPRETLERLEAFVSLLKEENRRQNLVSEASLAQVWSRHVLDSAQLLAFSPAPAARWLDIGTGAGFPGLIVAMLHRGKTVMVESRKLRTDFLHRAIALTDIGDRATIVETRVERMEGSLFDAISARACASLDQLFGLAARFAAPETRWILPKGRKAKSELDAALASWQGRFRLEPSLTDPDAMIVIGEAVHRRHEGNWAR</sequence>
<evidence type="ECO:0000313" key="7">
    <source>
        <dbReference type="EMBL" id="MDT9599561.1"/>
    </source>
</evidence>
<reference evidence="7 8" key="1">
    <citation type="submission" date="2023-05" db="EMBL/GenBank/DDBJ databases">
        <authorList>
            <person name="Guo Y."/>
        </authorList>
    </citation>
    <scope>NUCLEOTIDE SEQUENCE [LARGE SCALE GENOMIC DNA]</scope>
    <source>
        <strain evidence="7 8">GR2756</strain>
    </source>
</reference>
<keyword evidence="2 6" id="KW-0698">rRNA processing</keyword>
<gene>
    <name evidence="6 7" type="primary">rsmG</name>
    <name evidence="7" type="ORF">RQX22_11430</name>
</gene>
<comment type="function">
    <text evidence="6">Specifically methylates the N7 position of guanine in position 527 of 16S rRNA.</text>
</comment>
<feature type="binding site" evidence="6">
    <location>
        <position position="71"/>
    </location>
    <ligand>
        <name>S-adenosyl-L-methionine</name>
        <dbReference type="ChEBI" id="CHEBI:59789"/>
    </ligand>
</feature>
<dbReference type="HAMAP" id="MF_00074">
    <property type="entry name" value="16SrRNA_methyltr_G"/>
    <property type="match status" value="1"/>
</dbReference>
<dbReference type="EC" id="2.1.1.170" evidence="6"/>
<dbReference type="SUPFAM" id="SSF53335">
    <property type="entry name" value="S-adenosyl-L-methionine-dependent methyltransferases"/>
    <property type="match status" value="1"/>
</dbReference>
<keyword evidence="3 6" id="KW-0489">Methyltransferase</keyword>
<evidence type="ECO:0000313" key="8">
    <source>
        <dbReference type="Proteomes" id="UP001259572"/>
    </source>
</evidence>
<comment type="subcellular location">
    <subcellularLocation>
        <location evidence="6">Cytoplasm</location>
    </subcellularLocation>
</comment>
<proteinExistence type="inferred from homology"/>
<comment type="caution">
    <text evidence="6">Lacks conserved residue(s) required for the propagation of feature annotation.</text>
</comment>
<keyword evidence="1 6" id="KW-0963">Cytoplasm</keyword>
<name>A0ABU3Q833_9SPHN</name>
<evidence type="ECO:0000256" key="4">
    <source>
        <dbReference type="ARBA" id="ARBA00022679"/>
    </source>
</evidence>
<evidence type="ECO:0000256" key="5">
    <source>
        <dbReference type="ARBA" id="ARBA00022691"/>
    </source>
</evidence>
<evidence type="ECO:0000256" key="6">
    <source>
        <dbReference type="HAMAP-Rule" id="MF_00074"/>
    </source>
</evidence>
<dbReference type="NCBIfam" id="TIGR00138">
    <property type="entry name" value="rsmG_gidB"/>
    <property type="match status" value="1"/>
</dbReference>
<dbReference type="Gene3D" id="3.40.50.150">
    <property type="entry name" value="Vaccinia Virus protein VP39"/>
    <property type="match status" value="1"/>
</dbReference>
<dbReference type="PANTHER" id="PTHR31760">
    <property type="entry name" value="S-ADENOSYL-L-METHIONINE-DEPENDENT METHYLTRANSFERASES SUPERFAMILY PROTEIN"/>
    <property type="match status" value="1"/>
</dbReference>
<dbReference type="RefSeq" id="WP_315726598.1">
    <property type="nucleotide sequence ID" value="NZ_JAVUPU010000005.1"/>
</dbReference>
<organism evidence="7 8">
    <name type="scientific">Sphingosinicella rhizophila</name>
    <dbReference type="NCBI Taxonomy" id="3050082"/>
    <lineage>
        <taxon>Bacteria</taxon>
        <taxon>Pseudomonadati</taxon>
        <taxon>Pseudomonadota</taxon>
        <taxon>Alphaproteobacteria</taxon>
        <taxon>Sphingomonadales</taxon>
        <taxon>Sphingosinicellaceae</taxon>
        <taxon>Sphingosinicella</taxon>
    </lineage>
</organism>
<dbReference type="GO" id="GO:0032259">
    <property type="term" value="P:methylation"/>
    <property type="evidence" value="ECO:0007669"/>
    <property type="project" value="UniProtKB-KW"/>
</dbReference>
<feature type="binding site" evidence="6">
    <location>
        <begin position="122"/>
        <end position="123"/>
    </location>
    <ligand>
        <name>S-adenosyl-L-methionine</name>
        <dbReference type="ChEBI" id="CHEBI:59789"/>
    </ligand>
</feature>
<keyword evidence="8" id="KW-1185">Reference proteome</keyword>
<evidence type="ECO:0000256" key="2">
    <source>
        <dbReference type="ARBA" id="ARBA00022552"/>
    </source>
</evidence>
<feature type="binding site" evidence="6">
    <location>
        <position position="136"/>
    </location>
    <ligand>
        <name>S-adenosyl-L-methionine</name>
        <dbReference type="ChEBI" id="CHEBI:59789"/>
    </ligand>
</feature>
<keyword evidence="4 6" id="KW-0808">Transferase</keyword>
<comment type="similarity">
    <text evidence="6">Belongs to the methyltransferase superfamily. RNA methyltransferase RsmG family.</text>
</comment>
<comment type="caution">
    <text evidence="7">The sequence shown here is derived from an EMBL/GenBank/DDBJ whole genome shotgun (WGS) entry which is preliminary data.</text>
</comment>
<dbReference type="Pfam" id="PF02527">
    <property type="entry name" value="GidB"/>
    <property type="match status" value="1"/>
</dbReference>
<dbReference type="EMBL" id="JAVUPU010000005">
    <property type="protein sequence ID" value="MDT9599561.1"/>
    <property type="molecule type" value="Genomic_DNA"/>
</dbReference>
<accession>A0ABU3Q833</accession>
<comment type="catalytic activity">
    <reaction evidence="6">
        <text>guanosine(527) in 16S rRNA + S-adenosyl-L-methionine = N(7)-methylguanosine(527) in 16S rRNA + S-adenosyl-L-homocysteine</text>
        <dbReference type="Rhea" id="RHEA:42732"/>
        <dbReference type="Rhea" id="RHEA-COMP:10209"/>
        <dbReference type="Rhea" id="RHEA-COMP:10210"/>
        <dbReference type="ChEBI" id="CHEBI:57856"/>
        <dbReference type="ChEBI" id="CHEBI:59789"/>
        <dbReference type="ChEBI" id="CHEBI:74269"/>
        <dbReference type="ChEBI" id="CHEBI:74480"/>
        <dbReference type="EC" id="2.1.1.170"/>
    </reaction>
</comment>
<dbReference type="GO" id="GO:0008168">
    <property type="term" value="F:methyltransferase activity"/>
    <property type="evidence" value="ECO:0007669"/>
    <property type="project" value="UniProtKB-KW"/>
</dbReference>
<dbReference type="PANTHER" id="PTHR31760:SF0">
    <property type="entry name" value="S-ADENOSYL-L-METHIONINE-DEPENDENT METHYLTRANSFERASES SUPERFAMILY PROTEIN"/>
    <property type="match status" value="1"/>
</dbReference>
<keyword evidence="5 6" id="KW-0949">S-adenosyl-L-methionine</keyword>
<feature type="binding site" evidence="6">
    <location>
        <position position="76"/>
    </location>
    <ligand>
        <name>S-adenosyl-L-methionine</name>
        <dbReference type="ChEBI" id="CHEBI:59789"/>
    </ligand>
</feature>